<dbReference type="GO" id="GO:0009307">
    <property type="term" value="P:DNA restriction-modification system"/>
    <property type="evidence" value="ECO:0007669"/>
    <property type="project" value="InterPro"/>
</dbReference>
<dbReference type="InterPro" id="IPR012327">
    <property type="entry name" value="MeTrfase_D12"/>
</dbReference>
<keyword evidence="4" id="KW-0808">Transferase</keyword>
<protein>
    <recommendedName>
        <fullName evidence="2">site-specific DNA-methyltransferase (adenine-specific)</fullName>
        <ecNumber evidence="2">2.1.1.72</ecNumber>
    </recommendedName>
</protein>
<evidence type="ECO:0000256" key="5">
    <source>
        <dbReference type="ARBA" id="ARBA00022691"/>
    </source>
</evidence>
<dbReference type="GO" id="GO:0009007">
    <property type="term" value="F:site-specific DNA-methyltransferase (adenine-specific) activity"/>
    <property type="evidence" value="ECO:0007669"/>
    <property type="project" value="UniProtKB-EC"/>
</dbReference>
<evidence type="ECO:0000256" key="3">
    <source>
        <dbReference type="ARBA" id="ARBA00022603"/>
    </source>
</evidence>
<dbReference type="PANTHER" id="PTHR30481:SF3">
    <property type="entry name" value="DNA ADENINE METHYLASE"/>
    <property type="match status" value="1"/>
</dbReference>
<accession>X1HL74</accession>
<dbReference type="PANTHER" id="PTHR30481">
    <property type="entry name" value="DNA ADENINE METHYLASE"/>
    <property type="match status" value="1"/>
</dbReference>
<evidence type="ECO:0000256" key="1">
    <source>
        <dbReference type="ARBA" id="ARBA00006594"/>
    </source>
</evidence>
<name>X1HL74_9ZZZZ</name>
<reference evidence="7" key="1">
    <citation type="journal article" date="2014" name="Front. Microbiol.">
        <title>High frequency of phylogenetically diverse reductive dehalogenase-homologous genes in deep subseafloor sedimentary metagenomes.</title>
        <authorList>
            <person name="Kawai M."/>
            <person name="Futagami T."/>
            <person name="Toyoda A."/>
            <person name="Takaki Y."/>
            <person name="Nishi S."/>
            <person name="Hori S."/>
            <person name="Arai W."/>
            <person name="Tsubouchi T."/>
            <person name="Morono Y."/>
            <person name="Uchiyama I."/>
            <person name="Ito T."/>
            <person name="Fujiyama A."/>
            <person name="Inagaki F."/>
            <person name="Takami H."/>
        </authorList>
    </citation>
    <scope>NUCLEOTIDE SEQUENCE</scope>
    <source>
        <strain evidence="7">Expedition CK06-06</strain>
    </source>
</reference>
<dbReference type="EMBL" id="BARU01019596">
    <property type="protein sequence ID" value="GAH54574.1"/>
    <property type="molecule type" value="Genomic_DNA"/>
</dbReference>
<dbReference type="GO" id="GO:0032259">
    <property type="term" value="P:methylation"/>
    <property type="evidence" value="ECO:0007669"/>
    <property type="project" value="UniProtKB-KW"/>
</dbReference>
<dbReference type="EC" id="2.1.1.72" evidence="2"/>
<dbReference type="Pfam" id="PF02086">
    <property type="entry name" value="MethyltransfD12"/>
    <property type="match status" value="1"/>
</dbReference>
<comment type="similarity">
    <text evidence="1">Belongs to the N(4)/N(6)-methyltransferase family.</text>
</comment>
<dbReference type="InterPro" id="IPR029063">
    <property type="entry name" value="SAM-dependent_MTases_sf"/>
</dbReference>
<evidence type="ECO:0000256" key="2">
    <source>
        <dbReference type="ARBA" id="ARBA00011900"/>
    </source>
</evidence>
<gene>
    <name evidence="7" type="ORF">S03H2_32258</name>
</gene>
<sequence length="244" mass="28723">AVFFYIAQRYESIKRFYLFDINPDLVNCYNAIRGNVELLIDELEIIEKKFLKKDRSARKEFYYRVRKEFNSDRAPAKLIFLNKTCYNGLYRVNRKDEFNVPFGDYKNPKICDAENLLTVSVLLQKAEIICADFEKSDKYIDDKTFVYFDPPYRPLSPTASFTSYSKDNFDEAKQIRLARFCRHIHGKGAKFLLSNSDPKNEDPKDSFFDEHYNGFIIDMVKATRAINCKAACRGQINELLIFNY</sequence>
<organism evidence="7">
    <name type="scientific">marine sediment metagenome</name>
    <dbReference type="NCBI Taxonomy" id="412755"/>
    <lineage>
        <taxon>unclassified sequences</taxon>
        <taxon>metagenomes</taxon>
        <taxon>ecological metagenomes</taxon>
    </lineage>
</organism>
<dbReference type="Gene3D" id="1.10.1020.10">
    <property type="entry name" value="Adenine-specific Methyltransferase, Domain 2"/>
    <property type="match status" value="1"/>
</dbReference>
<evidence type="ECO:0000256" key="4">
    <source>
        <dbReference type="ARBA" id="ARBA00022679"/>
    </source>
</evidence>
<keyword evidence="3" id="KW-0489">Methyltransferase</keyword>
<comment type="caution">
    <text evidence="7">The sequence shown here is derived from an EMBL/GenBank/DDBJ whole genome shotgun (WGS) entry which is preliminary data.</text>
</comment>
<dbReference type="GO" id="GO:0006298">
    <property type="term" value="P:mismatch repair"/>
    <property type="evidence" value="ECO:0007669"/>
    <property type="project" value="TreeGrafter"/>
</dbReference>
<dbReference type="SUPFAM" id="SSF53335">
    <property type="entry name" value="S-adenosyl-L-methionine-dependent methyltransferases"/>
    <property type="match status" value="1"/>
</dbReference>
<keyword evidence="5" id="KW-0949">S-adenosyl-L-methionine</keyword>
<dbReference type="Gene3D" id="3.40.50.150">
    <property type="entry name" value="Vaccinia Virus protein VP39"/>
    <property type="match status" value="1"/>
</dbReference>
<dbReference type="InterPro" id="IPR023095">
    <property type="entry name" value="Ade_MeTrfase_dom_2"/>
</dbReference>
<dbReference type="GO" id="GO:1904047">
    <property type="term" value="F:S-adenosyl-L-methionine binding"/>
    <property type="evidence" value="ECO:0007669"/>
    <property type="project" value="TreeGrafter"/>
</dbReference>
<proteinExistence type="inferred from homology"/>
<dbReference type="GO" id="GO:0043565">
    <property type="term" value="F:sequence-specific DNA binding"/>
    <property type="evidence" value="ECO:0007669"/>
    <property type="project" value="TreeGrafter"/>
</dbReference>
<comment type="catalytic activity">
    <reaction evidence="6">
        <text>a 2'-deoxyadenosine in DNA + S-adenosyl-L-methionine = an N(6)-methyl-2'-deoxyadenosine in DNA + S-adenosyl-L-homocysteine + H(+)</text>
        <dbReference type="Rhea" id="RHEA:15197"/>
        <dbReference type="Rhea" id="RHEA-COMP:12418"/>
        <dbReference type="Rhea" id="RHEA-COMP:12419"/>
        <dbReference type="ChEBI" id="CHEBI:15378"/>
        <dbReference type="ChEBI" id="CHEBI:57856"/>
        <dbReference type="ChEBI" id="CHEBI:59789"/>
        <dbReference type="ChEBI" id="CHEBI:90615"/>
        <dbReference type="ChEBI" id="CHEBI:90616"/>
        <dbReference type="EC" id="2.1.1.72"/>
    </reaction>
</comment>
<dbReference type="AlphaFoldDB" id="X1HL74"/>
<dbReference type="InterPro" id="IPR002052">
    <property type="entry name" value="DNA_methylase_N6_adenine_CS"/>
</dbReference>
<dbReference type="NCBIfam" id="TIGR00571">
    <property type="entry name" value="dam"/>
    <property type="match status" value="1"/>
</dbReference>
<dbReference type="PROSITE" id="PS00092">
    <property type="entry name" value="N6_MTASE"/>
    <property type="match status" value="1"/>
</dbReference>
<feature type="non-terminal residue" evidence="7">
    <location>
        <position position="1"/>
    </location>
</feature>
<dbReference type="InterPro" id="IPR012263">
    <property type="entry name" value="M_m6A_EcoRV"/>
</dbReference>
<evidence type="ECO:0000313" key="7">
    <source>
        <dbReference type="EMBL" id="GAH54574.1"/>
    </source>
</evidence>
<dbReference type="PIRSF" id="PIRSF000398">
    <property type="entry name" value="M_m6A_EcoRV"/>
    <property type="match status" value="1"/>
</dbReference>
<evidence type="ECO:0000256" key="6">
    <source>
        <dbReference type="ARBA" id="ARBA00047942"/>
    </source>
</evidence>